<dbReference type="Pfam" id="PF00512">
    <property type="entry name" value="HisKA"/>
    <property type="match status" value="1"/>
</dbReference>
<dbReference type="KEGG" id="hpse:HPF_02545"/>
<evidence type="ECO:0000256" key="7">
    <source>
        <dbReference type="ARBA" id="ARBA00023136"/>
    </source>
</evidence>
<dbReference type="EMBL" id="CP037867">
    <property type="protein sequence ID" value="QBM26543.1"/>
    <property type="molecule type" value="Genomic_DNA"/>
</dbReference>
<dbReference type="InterPro" id="IPR036097">
    <property type="entry name" value="HisK_dim/P_sf"/>
</dbReference>
<dbReference type="InterPro" id="IPR005467">
    <property type="entry name" value="His_kinase_dom"/>
</dbReference>
<dbReference type="PRINTS" id="PR00344">
    <property type="entry name" value="BCTRLSENSOR"/>
</dbReference>
<dbReference type="GO" id="GO:0030295">
    <property type="term" value="F:protein kinase activator activity"/>
    <property type="evidence" value="ECO:0007669"/>
    <property type="project" value="TreeGrafter"/>
</dbReference>
<dbReference type="Gene3D" id="3.30.565.10">
    <property type="entry name" value="Histidine kinase-like ATPase, C-terminal domain"/>
    <property type="match status" value="1"/>
</dbReference>
<dbReference type="GO" id="GO:0007234">
    <property type="term" value="P:osmosensory signaling via phosphorelay pathway"/>
    <property type="evidence" value="ECO:0007669"/>
    <property type="project" value="TreeGrafter"/>
</dbReference>
<keyword evidence="8" id="KW-0812">Transmembrane</keyword>
<evidence type="ECO:0000313" key="11">
    <source>
        <dbReference type="EMBL" id="QBM26543.1"/>
    </source>
</evidence>
<dbReference type="SMART" id="SM00387">
    <property type="entry name" value="HATPase_c"/>
    <property type="match status" value="1"/>
</dbReference>
<dbReference type="InterPro" id="IPR013655">
    <property type="entry name" value="PAS_fold_3"/>
</dbReference>
<feature type="domain" description="Histidine kinase" evidence="9">
    <location>
        <begin position="463"/>
        <end position="678"/>
    </location>
</feature>
<proteinExistence type="predicted"/>
<organism evidence="11 12">
    <name type="scientific">Hydrogenophaga pseudoflava</name>
    <name type="common">Pseudomonas carboxydoflava</name>
    <dbReference type="NCBI Taxonomy" id="47421"/>
    <lineage>
        <taxon>Bacteria</taxon>
        <taxon>Pseudomonadati</taxon>
        <taxon>Pseudomonadota</taxon>
        <taxon>Betaproteobacteria</taxon>
        <taxon>Burkholderiales</taxon>
        <taxon>Comamonadaceae</taxon>
        <taxon>Hydrogenophaga</taxon>
    </lineage>
</organism>
<dbReference type="SMART" id="SM00091">
    <property type="entry name" value="PAS"/>
    <property type="match status" value="1"/>
</dbReference>
<keyword evidence="6" id="KW-0418">Kinase</keyword>
<dbReference type="GO" id="GO:0000155">
    <property type="term" value="F:phosphorelay sensor kinase activity"/>
    <property type="evidence" value="ECO:0007669"/>
    <property type="project" value="InterPro"/>
</dbReference>
<keyword evidence="12" id="KW-1185">Reference proteome</keyword>
<keyword evidence="7 8" id="KW-0472">Membrane</keyword>
<dbReference type="FunFam" id="3.30.565.10:FF:000006">
    <property type="entry name" value="Sensor histidine kinase WalK"/>
    <property type="match status" value="1"/>
</dbReference>
<dbReference type="Pfam" id="PF08447">
    <property type="entry name" value="PAS_3"/>
    <property type="match status" value="1"/>
</dbReference>
<dbReference type="EC" id="2.7.13.3" evidence="3"/>
<evidence type="ECO:0000256" key="5">
    <source>
        <dbReference type="ARBA" id="ARBA00022679"/>
    </source>
</evidence>
<evidence type="ECO:0000313" key="12">
    <source>
        <dbReference type="Proteomes" id="UP000293912"/>
    </source>
</evidence>
<dbReference type="CDD" id="cd00082">
    <property type="entry name" value="HisKA"/>
    <property type="match status" value="1"/>
</dbReference>
<protein>
    <recommendedName>
        <fullName evidence="3">histidine kinase</fullName>
        <ecNumber evidence="3">2.7.13.3</ecNumber>
    </recommendedName>
</protein>
<dbReference type="Proteomes" id="UP000293912">
    <property type="component" value="Chromosome"/>
</dbReference>
<gene>
    <name evidence="11" type="primary">cph2</name>
    <name evidence="11" type="ORF">HPF_02545</name>
</gene>
<dbReference type="Gene3D" id="2.10.70.100">
    <property type="match status" value="1"/>
</dbReference>
<dbReference type="InterPro" id="IPR003661">
    <property type="entry name" value="HisK_dim/P_dom"/>
</dbReference>
<dbReference type="SMART" id="SM00388">
    <property type="entry name" value="HisKA"/>
    <property type="match status" value="1"/>
</dbReference>
<feature type="transmembrane region" description="Helical" evidence="8">
    <location>
        <begin position="274"/>
        <end position="296"/>
    </location>
</feature>
<dbReference type="InterPro" id="IPR035965">
    <property type="entry name" value="PAS-like_dom_sf"/>
</dbReference>
<evidence type="ECO:0000256" key="2">
    <source>
        <dbReference type="ARBA" id="ARBA00004429"/>
    </source>
</evidence>
<dbReference type="CDD" id="cd12915">
    <property type="entry name" value="PDC2_DGC_like"/>
    <property type="match status" value="1"/>
</dbReference>
<dbReference type="Gene3D" id="3.30.450.20">
    <property type="entry name" value="PAS domain"/>
    <property type="match status" value="3"/>
</dbReference>
<dbReference type="GO" id="GO:0005886">
    <property type="term" value="C:plasma membrane"/>
    <property type="evidence" value="ECO:0007669"/>
    <property type="project" value="UniProtKB-SubCell"/>
</dbReference>
<dbReference type="AlphaFoldDB" id="A0A4V1AB31"/>
<evidence type="ECO:0000256" key="6">
    <source>
        <dbReference type="ARBA" id="ARBA00022777"/>
    </source>
</evidence>
<dbReference type="PANTHER" id="PTHR42878">
    <property type="entry name" value="TWO-COMPONENT HISTIDINE KINASE"/>
    <property type="match status" value="1"/>
</dbReference>
<dbReference type="InterPro" id="IPR000700">
    <property type="entry name" value="PAS-assoc_C"/>
</dbReference>
<dbReference type="InterPro" id="IPR036890">
    <property type="entry name" value="HATPase_C_sf"/>
</dbReference>
<dbReference type="InterPro" id="IPR050351">
    <property type="entry name" value="BphY/WalK/GraS-like"/>
</dbReference>
<evidence type="ECO:0000256" key="3">
    <source>
        <dbReference type="ARBA" id="ARBA00012438"/>
    </source>
</evidence>
<evidence type="ECO:0000256" key="4">
    <source>
        <dbReference type="ARBA" id="ARBA00022553"/>
    </source>
</evidence>
<keyword evidence="8" id="KW-1133">Transmembrane helix</keyword>
<feature type="domain" description="PAC" evidence="10">
    <location>
        <begin position="384"/>
        <end position="434"/>
    </location>
</feature>
<reference evidence="11 12" key="1">
    <citation type="submission" date="2019-03" db="EMBL/GenBank/DDBJ databases">
        <authorList>
            <person name="Sebastian G."/>
            <person name="Baumann P."/>
            <person name="Ruckert C."/>
            <person name="Kalinowski J."/>
            <person name="Nebel B."/>
            <person name="Takors R."/>
            <person name="Blombach B."/>
        </authorList>
    </citation>
    <scope>NUCLEOTIDE SEQUENCE [LARGE SCALE GENOMIC DNA]</scope>
    <source>
        <strain evidence="11 12">DSM 1084</strain>
    </source>
</reference>
<dbReference type="CDD" id="cd12914">
    <property type="entry name" value="PDC1_DGC_like"/>
    <property type="match status" value="1"/>
</dbReference>
<comment type="catalytic activity">
    <reaction evidence="1">
        <text>ATP + protein L-histidine = ADP + protein N-phospho-L-histidine.</text>
        <dbReference type="EC" id="2.7.13.3"/>
    </reaction>
</comment>
<keyword evidence="4" id="KW-0597">Phosphoprotein</keyword>
<dbReference type="InterPro" id="IPR003594">
    <property type="entry name" value="HATPase_dom"/>
</dbReference>
<dbReference type="GO" id="GO:0000156">
    <property type="term" value="F:phosphorelay response regulator activity"/>
    <property type="evidence" value="ECO:0007669"/>
    <property type="project" value="TreeGrafter"/>
</dbReference>
<sequence length="690" mass="76456">MVTAVALFTALAVLLLWGLSLQLQRQLRDQVLERAQLRSQQLADAMAGQMDTSLAVLDLGLLSLRTAWPKSREAFDEVEQQVLATLPRGLVSHLSVIDAGGTVVYNNLGVAPGTFVGDRPHFQALRQGGDRLVVGEPVRSRLTGEWLVIVGRPMFRDGVFAGAVHFNVPSEHLARLLGRLALSGNDLVSLVHPGGAFLARSLDNASAMGQKVPPDRPFLQDPEASRGTFRVDGVVDGVSRLFGWQRLSNSRVVVVVGLSHASVLAPLEHTRRQALLLTALLSMALLAAGGWIGWLLHNLERQQEQARVNRQQMEEAQRLARVGHWTYDPDTGATTWSQEICRIFGRDPSTFRPSFEGYWQHVHPQDRGQLEAAVARSRASHTDLDEVHRIVLADGSVRWVRLLAQTDPVAKGTSYSGTLQDITELREAQLALERLNTELDRRVKSRTRELTMLNRDLESFTYSVSHDLRTPLRSIHGFATLLQESDADKLSDDGLDALKRIQSSARRMGLLINDLLSMAQQSRAELRTQHVDLSELARSVARELRQTDPERQVRWEIADGLSAQADPGLMTVVMQNLLGNAWKYTGRTEAAHIEFFGLGEAEGMANFCVRDNGAGFDMAYADQLFQPFKRLHRLEEFEGTGVGLASVQRILQRHGGSVRGEGAVGQGAMFCFSLPLEPVRQFLDSTPDQR</sequence>
<evidence type="ECO:0000259" key="9">
    <source>
        <dbReference type="PROSITE" id="PS50109"/>
    </source>
</evidence>
<accession>A0A4V1AB31</accession>
<dbReference type="SUPFAM" id="SSF55874">
    <property type="entry name" value="ATPase domain of HSP90 chaperone/DNA topoisomerase II/histidine kinase"/>
    <property type="match status" value="1"/>
</dbReference>
<dbReference type="InterPro" id="IPR004358">
    <property type="entry name" value="Sig_transdc_His_kin-like_C"/>
</dbReference>
<dbReference type="Pfam" id="PF02518">
    <property type="entry name" value="HATPase_c"/>
    <property type="match status" value="1"/>
</dbReference>
<dbReference type="Gene3D" id="1.10.287.130">
    <property type="match status" value="1"/>
</dbReference>
<dbReference type="SUPFAM" id="SSF55785">
    <property type="entry name" value="PYP-like sensor domain (PAS domain)"/>
    <property type="match status" value="1"/>
</dbReference>
<evidence type="ECO:0000259" key="10">
    <source>
        <dbReference type="PROSITE" id="PS50113"/>
    </source>
</evidence>
<comment type="subcellular location">
    <subcellularLocation>
        <location evidence="2">Cell inner membrane</location>
        <topology evidence="2">Multi-pass membrane protein</topology>
    </subcellularLocation>
</comment>
<dbReference type="PROSITE" id="PS50113">
    <property type="entry name" value="PAC"/>
    <property type="match status" value="1"/>
</dbReference>
<evidence type="ECO:0000256" key="8">
    <source>
        <dbReference type="SAM" id="Phobius"/>
    </source>
</evidence>
<dbReference type="CDD" id="cd00130">
    <property type="entry name" value="PAS"/>
    <property type="match status" value="1"/>
</dbReference>
<dbReference type="InterPro" id="IPR000014">
    <property type="entry name" value="PAS"/>
</dbReference>
<dbReference type="PROSITE" id="PS50109">
    <property type="entry name" value="HIS_KIN"/>
    <property type="match status" value="1"/>
</dbReference>
<keyword evidence="5 11" id="KW-0808">Transferase</keyword>
<dbReference type="PANTHER" id="PTHR42878:SF15">
    <property type="entry name" value="BACTERIOPHYTOCHROME"/>
    <property type="match status" value="1"/>
</dbReference>
<evidence type="ECO:0000256" key="1">
    <source>
        <dbReference type="ARBA" id="ARBA00000085"/>
    </source>
</evidence>
<dbReference type="SUPFAM" id="SSF47384">
    <property type="entry name" value="Homodimeric domain of signal transducing histidine kinase"/>
    <property type="match status" value="1"/>
</dbReference>
<name>A0A4V1AB31_HYDPS</name>